<dbReference type="EMBL" id="DSPX01000178">
    <property type="protein sequence ID" value="HGG02348.1"/>
    <property type="molecule type" value="Genomic_DNA"/>
</dbReference>
<proteinExistence type="predicted"/>
<evidence type="ECO:0008006" key="3">
    <source>
        <dbReference type="Google" id="ProtNLM"/>
    </source>
</evidence>
<gene>
    <name evidence="2" type="ORF">ENR15_17325</name>
</gene>
<dbReference type="AlphaFoldDB" id="A0A7C3ZY72"/>
<name>A0A7C3ZY72_9CYAN</name>
<keyword evidence="1" id="KW-1133">Transmembrane helix</keyword>
<accession>A0A7C3ZY72</accession>
<keyword evidence="1" id="KW-0812">Transmembrane</keyword>
<feature type="transmembrane region" description="Helical" evidence="1">
    <location>
        <begin position="556"/>
        <end position="577"/>
    </location>
</feature>
<sequence>MNPKHRQHPSECDNWICPHLGPHWKLAKIRGADQVVLLGGTTKIKFSPAEGFALQHFTGKLTIAQIQQRCQKQFAQSLSANFVGELVQKLIQLEILAIGEDSDTYREPAILPASPDWICPDLTPYWQIAPIPESQQVILKAIDGNLRVLFSAAEGYALEYFTGIFTVAQIQELCQQHFGEIIPPNFIRELLQKLIKLNILELTEPPTTEANHQANVPQLKAEVHWIDHPDGYWILRNPEDVTFLQLSDRDKNIIDQIGRRSTRAIVEEFCISQQYLNHLLQLLASTAMLQGTTPPPPPKGKFNPMKLLYFRLPLCNPDPWLSRNIDSIRWIWTKPFALILFTILAFSTIIGIHQQTEIIQSGKQLMAAHGAGLMIPFALLSMFVVTIHELGHAFTLKNFGGIVPQIGLLLMMFMPAAYTNTTDSYCLSRFKRVLVVGAGLLVQFTMWAIGLGLWNWTNPSSGLHTISYLLMVASLVTVAINLNPLAKFDGYYLAVAMTGINNLRSRSFAFYGNLLRGKPTRETPGDALILAIYAPFSLVYIYLVFGFLLARIADWSLTHIPITALLLLTIWAIYFFAPSDNR</sequence>
<reference evidence="2" key="1">
    <citation type="journal article" date="2020" name="mSystems">
        <title>Genome- and Community-Level Interaction Insights into Carbon Utilization and Element Cycling Functions of Hydrothermarchaeota in Hydrothermal Sediment.</title>
        <authorList>
            <person name="Zhou Z."/>
            <person name="Liu Y."/>
            <person name="Xu W."/>
            <person name="Pan J."/>
            <person name="Luo Z.H."/>
            <person name="Li M."/>
        </authorList>
    </citation>
    <scope>NUCLEOTIDE SEQUENCE [LARGE SCALE GENOMIC DNA]</scope>
    <source>
        <strain evidence="2">SpSt-374</strain>
    </source>
</reference>
<keyword evidence="1" id="KW-0472">Membrane</keyword>
<evidence type="ECO:0000313" key="2">
    <source>
        <dbReference type="EMBL" id="HGG02348.1"/>
    </source>
</evidence>
<protein>
    <recommendedName>
        <fullName evidence="3">Peptidase M50</fullName>
    </recommendedName>
</protein>
<feature type="transmembrane region" description="Helical" evidence="1">
    <location>
        <begin position="466"/>
        <end position="483"/>
    </location>
</feature>
<feature type="transmembrane region" description="Helical" evidence="1">
    <location>
        <begin position="365"/>
        <end position="387"/>
    </location>
</feature>
<feature type="transmembrane region" description="Helical" evidence="1">
    <location>
        <begin position="399"/>
        <end position="421"/>
    </location>
</feature>
<comment type="caution">
    <text evidence="2">The sequence shown here is derived from an EMBL/GenBank/DDBJ whole genome shotgun (WGS) entry which is preliminary data.</text>
</comment>
<feature type="transmembrane region" description="Helical" evidence="1">
    <location>
        <begin position="527"/>
        <end position="550"/>
    </location>
</feature>
<feature type="transmembrane region" description="Helical" evidence="1">
    <location>
        <begin position="330"/>
        <end position="353"/>
    </location>
</feature>
<evidence type="ECO:0000256" key="1">
    <source>
        <dbReference type="SAM" id="Phobius"/>
    </source>
</evidence>
<feature type="transmembrane region" description="Helical" evidence="1">
    <location>
        <begin position="433"/>
        <end position="454"/>
    </location>
</feature>
<organism evidence="2">
    <name type="scientific">Planktothricoides sp. SpSt-374</name>
    <dbReference type="NCBI Taxonomy" id="2282167"/>
    <lineage>
        <taxon>Bacteria</taxon>
        <taxon>Bacillati</taxon>
        <taxon>Cyanobacteriota</taxon>
        <taxon>Cyanophyceae</taxon>
        <taxon>Oscillatoriophycideae</taxon>
        <taxon>Oscillatoriales</taxon>
        <taxon>Oscillatoriaceae</taxon>
        <taxon>Planktothricoides</taxon>
    </lineage>
</organism>